<name>A0A1J5R1Q9_9ZZZZ</name>
<proteinExistence type="predicted"/>
<gene>
    <name evidence="2" type="ORF">GALL_345160</name>
</gene>
<evidence type="ECO:0000313" key="2">
    <source>
        <dbReference type="EMBL" id="OIQ83667.1"/>
    </source>
</evidence>
<feature type="region of interest" description="Disordered" evidence="1">
    <location>
        <begin position="31"/>
        <end position="140"/>
    </location>
</feature>
<dbReference type="AlphaFoldDB" id="A0A1J5R1Q9"/>
<sequence>MRVPEVVHTRPLGEPGRIQVRLAIGPPRVARRVERRRPRRRPEARRRDLRPDRVGEQQLIWRPPRHERQQHVHEVIGQRHRPPRPLRLRRPDVPVPIGVALPRLRHPQGRRPRGKVDVPRRQRRRLTPPQPGGDEREHQRLVVRGHLRQQQPELVTREHRHLVSRRHRLRQLDPDARVVGPVPEPCRRRHRRRQQPVHVGDRLGRQPLVRHRAHPSGNMPVREGADGIGPEDRRDVRRQLLAIVRPRVRADTRQQVDVLGHGLEHRRARFPDRFGNARRLGRVPAGGLDELLGDARLALVVVRQRRLASRLGIAPQHRERACPVGPPTLPHTGHEHKNSHPCQRMAIPVST</sequence>
<dbReference type="EMBL" id="MLJW01000682">
    <property type="protein sequence ID" value="OIQ83667.1"/>
    <property type="molecule type" value="Genomic_DNA"/>
</dbReference>
<accession>A0A1J5R1Q9</accession>
<evidence type="ECO:0000256" key="1">
    <source>
        <dbReference type="SAM" id="MobiDB-lite"/>
    </source>
</evidence>
<feature type="region of interest" description="Disordered" evidence="1">
    <location>
        <begin position="176"/>
        <end position="197"/>
    </location>
</feature>
<protein>
    <submittedName>
        <fullName evidence="2">Uncharacterized protein</fullName>
    </submittedName>
</protein>
<feature type="compositionally biased region" description="Basic residues" evidence="1">
    <location>
        <begin position="31"/>
        <end position="44"/>
    </location>
</feature>
<reference evidence="2" key="1">
    <citation type="submission" date="2016-10" db="EMBL/GenBank/DDBJ databases">
        <title>Sequence of Gallionella enrichment culture.</title>
        <authorList>
            <person name="Poehlein A."/>
            <person name="Muehling M."/>
            <person name="Daniel R."/>
        </authorList>
    </citation>
    <scope>NUCLEOTIDE SEQUENCE</scope>
</reference>
<feature type="compositionally biased region" description="Basic and acidic residues" evidence="1">
    <location>
        <begin position="45"/>
        <end position="55"/>
    </location>
</feature>
<feature type="compositionally biased region" description="Basic and acidic residues" evidence="1">
    <location>
        <begin position="64"/>
        <end position="77"/>
    </location>
</feature>
<feature type="compositionally biased region" description="Basic residues" evidence="1">
    <location>
        <begin position="103"/>
        <end position="113"/>
    </location>
</feature>
<feature type="compositionally biased region" description="Basic residues" evidence="1">
    <location>
        <begin position="78"/>
        <end position="88"/>
    </location>
</feature>
<comment type="caution">
    <text evidence="2">The sequence shown here is derived from an EMBL/GenBank/DDBJ whole genome shotgun (WGS) entry which is preliminary data.</text>
</comment>
<feature type="region of interest" description="Disordered" evidence="1">
    <location>
        <begin position="211"/>
        <end position="231"/>
    </location>
</feature>
<organism evidence="2">
    <name type="scientific">mine drainage metagenome</name>
    <dbReference type="NCBI Taxonomy" id="410659"/>
    <lineage>
        <taxon>unclassified sequences</taxon>
        <taxon>metagenomes</taxon>
        <taxon>ecological metagenomes</taxon>
    </lineage>
</organism>